<dbReference type="AlphaFoldDB" id="A0A834HVC3"/>
<feature type="region of interest" description="Disordered" evidence="1">
    <location>
        <begin position="503"/>
        <end position="525"/>
    </location>
</feature>
<organism evidence="3 4">
    <name type="scientific">Rhododendron simsii</name>
    <name type="common">Sims's rhododendron</name>
    <dbReference type="NCBI Taxonomy" id="118357"/>
    <lineage>
        <taxon>Eukaryota</taxon>
        <taxon>Viridiplantae</taxon>
        <taxon>Streptophyta</taxon>
        <taxon>Embryophyta</taxon>
        <taxon>Tracheophyta</taxon>
        <taxon>Spermatophyta</taxon>
        <taxon>Magnoliopsida</taxon>
        <taxon>eudicotyledons</taxon>
        <taxon>Gunneridae</taxon>
        <taxon>Pentapetalae</taxon>
        <taxon>asterids</taxon>
        <taxon>Ericales</taxon>
        <taxon>Ericaceae</taxon>
        <taxon>Ericoideae</taxon>
        <taxon>Rhodoreae</taxon>
        <taxon>Rhododendron</taxon>
    </lineage>
</organism>
<feature type="compositionally biased region" description="Gly residues" evidence="1">
    <location>
        <begin position="788"/>
        <end position="811"/>
    </location>
</feature>
<name>A0A834HVC3_RHOSS</name>
<feature type="domain" description="Zinc finger PMZ-type" evidence="2">
    <location>
        <begin position="587"/>
        <end position="614"/>
    </location>
</feature>
<proteinExistence type="predicted"/>
<evidence type="ECO:0000313" key="4">
    <source>
        <dbReference type="Proteomes" id="UP000626092"/>
    </source>
</evidence>
<keyword evidence="4" id="KW-1185">Reference proteome</keyword>
<feature type="region of interest" description="Disordered" evidence="1">
    <location>
        <begin position="701"/>
        <end position="830"/>
    </location>
</feature>
<dbReference type="EMBL" id="WJXA01000001">
    <property type="protein sequence ID" value="KAF7154676.1"/>
    <property type="molecule type" value="Genomic_DNA"/>
</dbReference>
<evidence type="ECO:0000313" key="3">
    <source>
        <dbReference type="EMBL" id="KAF7154676.1"/>
    </source>
</evidence>
<dbReference type="InterPro" id="IPR058594">
    <property type="entry name" value="PB1-like_dom_pln"/>
</dbReference>
<dbReference type="GO" id="GO:0008270">
    <property type="term" value="F:zinc ion binding"/>
    <property type="evidence" value="ECO:0007669"/>
    <property type="project" value="InterPro"/>
</dbReference>
<feature type="compositionally biased region" description="Gly residues" evidence="1">
    <location>
        <begin position="701"/>
        <end position="770"/>
    </location>
</feature>
<dbReference type="InterPro" id="IPR006564">
    <property type="entry name" value="Znf_PMZ"/>
</dbReference>
<feature type="compositionally biased region" description="Acidic residues" evidence="1">
    <location>
        <begin position="503"/>
        <end position="518"/>
    </location>
</feature>
<feature type="compositionally biased region" description="Polar residues" evidence="1">
    <location>
        <begin position="24"/>
        <end position="37"/>
    </location>
</feature>
<reference evidence="3" key="1">
    <citation type="submission" date="2019-11" db="EMBL/GenBank/DDBJ databases">
        <authorList>
            <person name="Liu Y."/>
            <person name="Hou J."/>
            <person name="Li T.-Q."/>
            <person name="Guan C.-H."/>
            <person name="Wu X."/>
            <person name="Wu H.-Z."/>
            <person name="Ling F."/>
            <person name="Zhang R."/>
            <person name="Shi X.-G."/>
            <person name="Ren J.-P."/>
            <person name="Chen E.-F."/>
            <person name="Sun J.-M."/>
        </authorList>
    </citation>
    <scope>NUCLEOTIDE SEQUENCE</scope>
    <source>
        <strain evidence="3">Adult_tree_wgs_1</strain>
        <tissue evidence="3">Leaves</tissue>
    </source>
</reference>
<evidence type="ECO:0000259" key="2">
    <source>
        <dbReference type="SMART" id="SM00575"/>
    </source>
</evidence>
<gene>
    <name evidence="3" type="ORF">RHSIM_Rhsim01G0144900</name>
</gene>
<dbReference type="PANTHER" id="PTHR31973">
    <property type="entry name" value="POLYPROTEIN, PUTATIVE-RELATED"/>
    <property type="match status" value="1"/>
</dbReference>
<dbReference type="PANTHER" id="PTHR31973:SF187">
    <property type="entry name" value="MUTATOR TRANSPOSASE MUDRA PROTEIN"/>
    <property type="match status" value="1"/>
</dbReference>
<dbReference type="Proteomes" id="UP000626092">
    <property type="component" value="Unassembled WGS sequence"/>
</dbReference>
<dbReference type="Pfam" id="PF26130">
    <property type="entry name" value="PB1-like"/>
    <property type="match status" value="1"/>
</dbReference>
<evidence type="ECO:0000256" key="1">
    <source>
        <dbReference type="SAM" id="MobiDB-lite"/>
    </source>
</evidence>
<protein>
    <recommendedName>
        <fullName evidence="2">Zinc finger PMZ-type domain-containing protein</fullName>
    </recommendedName>
</protein>
<feature type="region of interest" description="Disordered" evidence="1">
    <location>
        <begin position="24"/>
        <end position="65"/>
    </location>
</feature>
<comment type="caution">
    <text evidence="3">The sequence shown here is derived from an EMBL/GenBank/DDBJ whole genome shotgun (WGS) entry which is preliminary data.</text>
</comment>
<dbReference type="SMART" id="SM00575">
    <property type="entry name" value="ZnF_PMZ"/>
    <property type="match status" value="1"/>
</dbReference>
<dbReference type="OrthoDB" id="687700at2759"/>
<accession>A0A834HVC3</accession>
<sequence>MIRLDNAREFTSQAFNDYYTSTGIDVEHSGQTTSTTVDESKTRQKRGRPVSAKDKLPRKKKIQGKETDIPKVASTLEETKLTNSNALKEAKPIDQANERMNLPIFSHKYESPEEKSSEELVPEEEQVPANNEISIHYMNTGEILDRNRIIVDKAFSFKVALNITRSNGENITNEFEMKDLDEAKFCLSLQMEHLPNGILVYQSSCTEKVLKQFYMDKMHPLSTPMVVQSLNVNKDPFRPLEEGEDILGPKIPYMSAIGALISKVIISKEIEHILPKFFYTHDLQKNGDIDVQQIRSSDNLADLFTKALPTATFKKLTFFSHWVFLSKVLTRHTFSILSSRGSVVKLMDDKRMTTYVTLQLHHGGYFKLTPLATMYLGGTVEMVDEIDRDLVCYFDLKKVIMSYGYPTTTTMYYLIPSLGLTKGLRVLTSNIEVREMLDVYKGFLVIFLYCEKGPEPLQIIYPDEVDVPHMETNVVHLDDESPKANKGNHEVVVDIPVDEGIGDDEDDLDYVADEEDGSDVSSTPSWMFENLEGPGDDDIFASKEQQNQAKDDKEQPEIEDYFAHFCAEYKFEVDYHNTTYTVDLKDKTCGCRQWDLTRIPYKHAYATIGLNKQKVEEYVHPCYSRDTYLGVYHHMIQPIPGKHDWVKSNQEEIYPPFMRRPSGRAQKSKKKGYRGGFMKLQCIGGKFGGSGLRFSVGVANRGGGQTGSGRRGGGKAGASRGGGRSNGPKGGGRFGATRGGGRVGATRGGGRAGATRGGGRIGGPRVGGRPGVAQTGAAQSEGGEGDSRGGGQTGATRGGGRIGGPRVGGRPGVAQTGAAQSEGGAGGWWW</sequence>